<dbReference type="InterPro" id="IPR011992">
    <property type="entry name" value="EF-hand-dom_pair"/>
</dbReference>
<feature type="domain" description="EF-hand" evidence="2">
    <location>
        <begin position="357"/>
        <end position="392"/>
    </location>
</feature>
<gene>
    <name evidence="3" type="ORF">TVY486_1110010</name>
</gene>
<dbReference type="InterPro" id="IPR002048">
    <property type="entry name" value="EF_hand_dom"/>
</dbReference>
<dbReference type="AlphaFoldDB" id="G0UCG0"/>
<name>G0UCG0_TRYVY</name>
<evidence type="ECO:0000313" key="3">
    <source>
        <dbReference type="EMBL" id="CCC53517.1"/>
    </source>
</evidence>
<dbReference type="PROSITE" id="PS00018">
    <property type="entry name" value="EF_HAND_1"/>
    <property type="match status" value="1"/>
</dbReference>
<dbReference type="GO" id="GO:0060271">
    <property type="term" value="P:cilium assembly"/>
    <property type="evidence" value="ECO:0007669"/>
    <property type="project" value="TreeGrafter"/>
</dbReference>
<evidence type="ECO:0000256" key="1">
    <source>
        <dbReference type="ARBA" id="ARBA00022837"/>
    </source>
</evidence>
<proteinExistence type="predicted"/>
<dbReference type="InterPro" id="IPR055325">
    <property type="entry name" value="CF161"/>
</dbReference>
<dbReference type="InterPro" id="IPR018247">
    <property type="entry name" value="EF_Hand_1_Ca_BS"/>
</dbReference>
<evidence type="ECO:0000259" key="2">
    <source>
        <dbReference type="PROSITE" id="PS50222"/>
    </source>
</evidence>
<accession>G0UCG0</accession>
<protein>
    <recommendedName>
        <fullName evidence="2">EF-hand domain-containing protein</fullName>
    </recommendedName>
</protein>
<sequence>MMNSHENCMKYSPGVLLGNWYEDMRVREDKVKFYRNQTCASGDMQATAASDASCITDNTCLGEWGDVVILGQPLQLINVASEAALALDPKWPLSYTSPHQCLVTAADTARPQIRTTWVLHKANDEDNIAYKEQLKEGDILHFGQHIRIANEDSHPGGFFYLHSSIRDLGHVGSQPLIASQGACKDNIFVVAKPGERRVDIRGVGPVHIGEPFVLYHAATSQPARCTMKPQKTSLGFKLEVNCSFAGDNFSRSIAAVTNHPENLFVIGTETRRARTNLTVASLRSRTERCEWNATSMSCGSGLDILMSRIRQGALHFGGRLGFRVVSKALKAACREQRTTLVDRQKLLSSFRLMGVTIQPIDLDVIYKRFDHDGNGLICAQEFLRALREDMPPNRLSAVVTAFQKLTVEGGGSVDYRDMLNMFKHNATHHPDVSDGTLTCERVISEFVNCWPDMNDTTTVTLDDFVAYYTDISPAIESHERFAVMLENCWRIPETDDYKRGLSQTAGSLVCSNDAAQTVSRG</sequence>
<dbReference type="PANTHER" id="PTHR24274">
    <property type="entry name" value="CILIA- AND FLAGELLA-ASSOCIATED PROTEIN 161"/>
    <property type="match status" value="1"/>
</dbReference>
<dbReference type="SUPFAM" id="SSF47473">
    <property type="entry name" value="EF-hand"/>
    <property type="match status" value="1"/>
</dbReference>
<organism evidence="3">
    <name type="scientific">Trypanosoma vivax (strain Y486)</name>
    <dbReference type="NCBI Taxonomy" id="1055687"/>
    <lineage>
        <taxon>Eukaryota</taxon>
        <taxon>Discoba</taxon>
        <taxon>Euglenozoa</taxon>
        <taxon>Kinetoplastea</taxon>
        <taxon>Metakinetoplastina</taxon>
        <taxon>Trypanosomatida</taxon>
        <taxon>Trypanosomatidae</taxon>
        <taxon>Trypanosoma</taxon>
        <taxon>Duttonella</taxon>
    </lineage>
</organism>
<dbReference type="GO" id="GO:0005509">
    <property type="term" value="F:calcium ion binding"/>
    <property type="evidence" value="ECO:0007669"/>
    <property type="project" value="InterPro"/>
</dbReference>
<dbReference type="VEuPathDB" id="TriTrypDB:TvY486_1110010"/>
<reference evidence="3" key="1">
    <citation type="journal article" date="2012" name="Proc. Natl. Acad. Sci. U.S.A.">
        <title>Antigenic diversity is generated by distinct evolutionary mechanisms in African trypanosome species.</title>
        <authorList>
            <person name="Jackson A.P."/>
            <person name="Berry A."/>
            <person name="Aslett M."/>
            <person name="Allison H.C."/>
            <person name="Burton P."/>
            <person name="Vavrova-Anderson J."/>
            <person name="Brown R."/>
            <person name="Browne H."/>
            <person name="Corton N."/>
            <person name="Hauser H."/>
            <person name="Gamble J."/>
            <person name="Gilderthorp R."/>
            <person name="Marcello L."/>
            <person name="McQuillan J."/>
            <person name="Otto T.D."/>
            <person name="Quail M.A."/>
            <person name="Sanders M.J."/>
            <person name="van Tonder A."/>
            <person name="Ginger M.L."/>
            <person name="Field M.C."/>
            <person name="Barry J.D."/>
            <person name="Hertz-Fowler C."/>
            <person name="Berriman M."/>
        </authorList>
    </citation>
    <scope>NUCLEOTIDE SEQUENCE</scope>
    <source>
        <strain evidence="3">Y486</strain>
    </source>
</reference>
<dbReference type="EMBL" id="HE573027">
    <property type="protein sequence ID" value="CCC53517.1"/>
    <property type="molecule type" value="Genomic_DNA"/>
</dbReference>
<dbReference type="PROSITE" id="PS50222">
    <property type="entry name" value="EF_HAND_2"/>
    <property type="match status" value="1"/>
</dbReference>
<dbReference type="Gene3D" id="1.10.238.10">
    <property type="entry name" value="EF-hand"/>
    <property type="match status" value="1"/>
</dbReference>
<dbReference type="GO" id="GO:0031514">
    <property type="term" value="C:motile cilium"/>
    <property type="evidence" value="ECO:0007669"/>
    <property type="project" value="TreeGrafter"/>
</dbReference>
<keyword evidence="1" id="KW-0106">Calcium</keyword>
<dbReference type="PANTHER" id="PTHR24274:SF1">
    <property type="entry name" value="CILIA- AND FLAGELLA-ASSOCIATED PROTEIN 161"/>
    <property type="match status" value="1"/>
</dbReference>